<dbReference type="Pfam" id="PF05356">
    <property type="entry name" value="Phage_Coat_B"/>
    <property type="match status" value="1"/>
</dbReference>
<accession>A0A1H2HP33</accession>
<keyword evidence="1" id="KW-0812">Transmembrane</keyword>
<evidence type="ECO:0000256" key="1">
    <source>
        <dbReference type="SAM" id="Phobius"/>
    </source>
</evidence>
<gene>
    <name evidence="2" type="ORF">SAMN05216406_15716</name>
</gene>
<organism evidence="2 3">
    <name type="scientific">Nitrosomonas ureae</name>
    <dbReference type="NCBI Taxonomy" id="44577"/>
    <lineage>
        <taxon>Bacteria</taxon>
        <taxon>Pseudomonadati</taxon>
        <taxon>Pseudomonadota</taxon>
        <taxon>Betaproteobacteria</taxon>
        <taxon>Nitrosomonadales</taxon>
        <taxon>Nitrosomonadaceae</taxon>
        <taxon>Nitrosomonas</taxon>
    </lineage>
</organism>
<feature type="transmembrane region" description="Helical" evidence="1">
    <location>
        <begin position="61"/>
        <end position="81"/>
    </location>
</feature>
<keyword evidence="1" id="KW-0472">Membrane</keyword>
<dbReference type="InterPro" id="IPR008020">
    <property type="entry name" value="G8P"/>
</dbReference>
<evidence type="ECO:0000313" key="2">
    <source>
        <dbReference type="EMBL" id="SDU33597.1"/>
    </source>
</evidence>
<dbReference type="EMBL" id="FNLN01000057">
    <property type="protein sequence ID" value="SDU33597.1"/>
    <property type="molecule type" value="Genomic_DNA"/>
</dbReference>
<dbReference type="SUPFAM" id="SSF57987">
    <property type="entry name" value="Inovirus (filamentous phage) major coat protein"/>
    <property type="match status" value="1"/>
</dbReference>
<dbReference type="Proteomes" id="UP000182882">
    <property type="component" value="Unassembled WGS sequence"/>
</dbReference>
<proteinExistence type="predicted"/>
<evidence type="ECO:0000313" key="3">
    <source>
        <dbReference type="Proteomes" id="UP000182882"/>
    </source>
</evidence>
<dbReference type="RefSeq" id="WP_074702269.1">
    <property type="nucleotide sequence ID" value="NZ_FNLN01000057.1"/>
</dbReference>
<dbReference type="AlphaFoldDB" id="A0A1H2HP33"/>
<keyword evidence="2" id="KW-0167">Capsid protein</keyword>
<protein>
    <submittedName>
        <fullName evidence="2">Bacteriophage coat protein B</fullName>
    </submittedName>
</protein>
<sequence>MLKALKTSCNKTKDVVMTIGSKVAQRIKRECHTFMLKLSKLSKACNQASQKAIEGEYLGKGGLIVAGSASLTFAGNALAAVPEGVTIAITSAATDVATVGAAVILVHIGIKVWRWIRSAF</sequence>
<keyword evidence="3" id="KW-1185">Reference proteome</keyword>
<keyword evidence="2" id="KW-0946">Virion</keyword>
<name>A0A1H2HP33_9PROT</name>
<keyword evidence="1" id="KW-1133">Transmembrane helix</keyword>
<reference evidence="3" key="1">
    <citation type="submission" date="2016-10" db="EMBL/GenBank/DDBJ databases">
        <authorList>
            <person name="Varghese N."/>
            <person name="Submissions S."/>
        </authorList>
    </citation>
    <scope>NUCLEOTIDE SEQUENCE [LARGE SCALE GENOMIC DNA]</scope>
    <source>
        <strain evidence="3">Nm10</strain>
    </source>
</reference>
<feature type="transmembrane region" description="Helical" evidence="1">
    <location>
        <begin position="87"/>
        <end position="110"/>
    </location>
</feature>